<dbReference type="Proteomes" id="UP000054144">
    <property type="component" value="Unassembled WGS sequence"/>
</dbReference>
<dbReference type="EMBL" id="KN882092">
    <property type="protein sequence ID" value="KIY44338.1"/>
    <property type="molecule type" value="Genomic_DNA"/>
</dbReference>
<accession>A0A0D7A0M8</accession>
<protein>
    <recommendedName>
        <fullName evidence="5">Myosin tail domain-containing protein</fullName>
    </recommendedName>
</protein>
<keyword evidence="1" id="KW-0175">Coiled coil</keyword>
<evidence type="ECO:0000256" key="2">
    <source>
        <dbReference type="SAM" id="MobiDB-lite"/>
    </source>
</evidence>
<evidence type="ECO:0000256" key="1">
    <source>
        <dbReference type="SAM" id="Coils"/>
    </source>
</evidence>
<reference evidence="3 4" key="1">
    <citation type="journal article" date="2015" name="Fungal Genet. Biol.">
        <title>Evolution of novel wood decay mechanisms in Agaricales revealed by the genome sequences of Fistulina hepatica and Cylindrobasidium torrendii.</title>
        <authorList>
            <person name="Floudas D."/>
            <person name="Held B.W."/>
            <person name="Riley R."/>
            <person name="Nagy L.G."/>
            <person name="Koehler G."/>
            <person name="Ransdell A.S."/>
            <person name="Younus H."/>
            <person name="Chow J."/>
            <person name="Chiniquy J."/>
            <person name="Lipzen A."/>
            <person name="Tritt A."/>
            <person name="Sun H."/>
            <person name="Haridas S."/>
            <person name="LaButti K."/>
            <person name="Ohm R.A."/>
            <person name="Kues U."/>
            <person name="Blanchette R.A."/>
            <person name="Grigoriev I.V."/>
            <person name="Minto R.E."/>
            <person name="Hibbett D.S."/>
        </authorList>
    </citation>
    <scope>NUCLEOTIDE SEQUENCE [LARGE SCALE GENOMIC DNA]</scope>
    <source>
        <strain evidence="3 4">ATCC 64428</strain>
    </source>
</reference>
<feature type="non-terminal residue" evidence="3">
    <location>
        <position position="1"/>
    </location>
</feature>
<evidence type="ECO:0008006" key="5">
    <source>
        <dbReference type="Google" id="ProtNLM"/>
    </source>
</evidence>
<feature type="region of interest" description="Disordered" evidence="2">
    <location>
        <begin position="120"/>
        <end position="144"/>
    </location>
</feature>
<dbReference type="OrthoDB" id="2130750at2759"/>
<evidence type="ECO:0000313" key="4">
    <source>
        <dbReference type="Proteomes" id="UP000054144"/>
    </source>
</evidence>
<feature type="compositionally biased region" description="Basic and acidic residues" evidence="2">
    <location>
        <begin position="31"/>
        <end position="51"/>
    </location>
</feature>
<name>A0A0D7A0M8_9AGAR</name>
<gene>
    <name evidence="3" type="ORF">FISHEDRAFT_25202</name>
</gene>
<feature type="region of interest" description="Disordered" evidence="2">
    <location>
        <begin position="25"/>
        <end position="51"/>
    </location>
</feature>
<dbReference type="AlphaFoldDB" id="A0A0D7A0M8"/>
<proteinExistence type="predicted"/>
<keyword evidence="4" id="KW-1185">Reference proteome</keyword>
<feature type="non-terminal residue" evidence="3">
    <location>
        <position position="218"/>
    </location>
</feature>
<organism evidence="3 4">
    <name type="scientific">Fistulina hepatica ATCC 64428</name>
    <dbReference type="NCBI Taxonomy" id="1128425"/>
    <lineage>
        <taxon>Eukaryota</taxon>
        <taxon>Fungi</taxon>
        <taxon>Dikarya</taxon>
        <taxon>Basidiomycota</taxon>
        <taxon>Agaricomycotina</taxon>
        <taxon>Agaricomycetes</taxon>
        <taxon>Agaricomycetidae</taxon>
        <taxon>Agaricales</taxon>
        <taxon>Fistulinaceae</taxon>
        <taxon>Fistulina</taxon>
    </lineage>
</organism>
<feature type="coiled-coil region" evidence="1">
    <location>
        <begin position="144"/>
        <end position="210"/>
    </location>
</feature>
<sequence>EELLQTIETQRLRIIDLETQLEDVQTNARSSEARVESDLEEERRRVQGKQEELERAQAELQESLTKADAIQHSQIELEEERRELGAQVDELRKAGQETIALYEERLSELDTQRYDLERRLSQAQSSVASADKEAAHQRSASARVTAAEIDNEALREQVHHLQQKIVSMEDAMEDSRLAIEREDEVFSEKMRRLREKEDIMRKEMVETRKETDRLSKSE</sequence>
<evidence type="ECO:0000313" key="3">
    <source>
        <dbReference type="EMBL" id="KIY44338.1"/>
    </source>
</evidence>